<dbReference type="InterPro" id="IPR013783">
    <property type="entry name" value="Ig-like_fold"/>
</dbReference>
<feature type="compositionally biased region" description="Pro residues" evidence="4">
    <location>
        <begin position="1272"/>
        <end position="1281"/>
    </location>
</feature>
<evidence type="ECO:0000256" key="3">
    <source>
        <dbReference type="ARBA" id="ARBA00022729"/>
    </source>
</evidence>
<feature type="region of interest" description="Disordered" evidence="4">
    <location>
        <begin position="1118"/>
        <end position="1140"/>
    </location>
</feature>
<organism evidence="9 10">
    <name type="scientific">Leucobacter massiliensis</name>
    <dbReference type="NCBI Taxonomy" id="1686285"/>
    <lineage>
        <taxon>Bacteria</taxon>
        <taxon>Bacillati</taxon>
        <taxon>Actinomycetota</taxon>
        <taxon>Actinomycetes</taxon>
        <taxon>Micrococcales</taxon>
        <taxon>Microbacteriaceae</taxon>
        <taxon>Leucobacter</taxon>
    </lineage>
</organism>
<evidence type="ECO:0000256" key="5">
    <source>
        <dbReference type="SAM" id="Phobius"/>
    </source>
</evidence>
<keyword evidence="5" id="KW-0472">Membrane</keyword>
<dbReference type="InterPro" id="IPR033764">
    <property type="entry name" value="Sdr_B"/>
</dbReference>
<dbReference type="Gene3D" id="2.60.40.10">
    <property type="entry name" value="Immunoglobulins"/>
    <property type="match status" value="1"/>
</dbReference>
<gene>
    <name evidence="9" type="ORF">B4915_09210</name>
</gene>
<comment type="caution">
    <text evidence="9">The sequence shown here is derived from an EMBL/GenBank/DDBJ whole genome shotgun (WGS) entry which is preliminary data.</text>
</comment>
<feature type="region of interest" description="Disordered" evidence="4">
    <location>
        <begin position="62"/>
        <end position="82"/>
    </location>
</feature>
<feature type="domain" description="DUF5979" evidence="8">
    <location>
        <begin position="1170"/>
        <end position="1270"/>
    </location>
</feature>
<evidence type="ECO:0000259" key="7">
    <source>
        <dbReference type="Pfam" id="PF17210"/>
    </source>
</evidence>
<keyword evidence="2" id="KW-0964">Secreted</keyword>
<protein>
    <submittedName>
        <fullName evidence="9">Uncharacterized protein</fullName>
    </submittedName>
</protein>
<name>A0A2S9QN72_9MICO</name>
<feature type="domain" description="SD-repeat containing protein B" evidence="7">
    <location>
        <begin position="1046"/>
        <end position="1162"/>
    </location>
</feature>
<evidence type="ECO:0000256" key="6">
    <source>
        <dbReference type="SAM" id="SignalP"/>
    </source>
</evidence>
<comment type="subcellular location">
    <subcellularLocation>
        <location evidence="1">Secreted</location>
    </subcellularLocation>
</comment>
<evidence type="ECO:0000256" key="2">
    <source>
        <dbReference type="ARBA" id="ARBA00022525"/>
    </source>
</evidence>
<feature type="signal peptide" evidence="6">
    <location>
        <begin position="1"/>
        <end position="48"/>
    </location>
</feature>
<feature type="region of interest" description="Disordered" evidence="4">
    <location>
        <begin position="1267"/>
        <end position="1297"/>
    </location>
</feature>
<evidence type="ECO:0000259" key="8">
    <source>
        <dbReference type="Pfam" id="PF19407"/>
    </source>
</evidence>
<dbReference type="GO" id="GO:0005576">
    <property type="term" value="C:extracellular region"/>
    <property type="evidence" value="ECO:0007669"/>
    <property type="project" value="UniProtKB-SubCell"/>
</dbReference>
<keyword evidence="10" id="KW-1185">Reference proteome</keyword>
<evidence type="ECO:0000256" key="1">
    <source>
        <dbReference type="ARBA" id="ARBA00004613"/>
    </source>
</evidence>
<keyword evidence="5" id="KW-1133">Transmembrane helix</keyword>
<sequence length="1328" mass="136321">MHSTPGFRHAARALTRPRSGSSRSRLKAALALCGAAVLTAGLATPAVAAGETLEVELSQVTGTPDFDADDAPGNDSSPDNSVIRTNDLITYNVEIRAEGGASSNTTFELVLPLGYELEALPAICTGPGSSLVPERLPAPELPLTASSYEGLGQQVLRCNVGERTPGSTLSYPVSAKVRAEVPNGTASDDVTVSVVSDQVPEPARSNPVSSVVSSAAKWDLSKNSTALQPDTGYVAGSSRACSFDPEQICFRRTVSILVGAQNGAKGTSPLTGPITFLDDLSPESLYPEGATASPAWLAAGPDALARYGARLIGCYDSNLYSSPIQGIGQSGWGGTGTEENAVRDSGSVACTQSGPGAPVSVTVTGTDSSLATFPSSVGAPAGATLPANTAYIISQSLEFEIPVAAVRDLGSSDGSTQSFEIVNRFRDFAATALDGTPNVPGADAEWNNFRTINLEVKAPGGFDKYFVCVPGAAGNTPAADFNPGYDFAEGPPGQQRLHSGQITVAPGQTVVSSLLIKGSNAAADRPGSALACDAWDPALLTLAPGDYPGVSSVGQRYPSNGAAVWRSGEYEADPDPGFRIQYSTGPGGSGDASTCASGQWFDDPEEVPGGIDAVSRVRIWVELAAGSQYDINETFFSIALRVSDAATEGTKIPNYAGVLFHFGEQQSLDELLADPGNEWISSSYDPANHSGSLGDRLIAAPAYSRIEKTVKGPRDSDFSHIVPITTGGDTVQYRLAPTLTSSAATPSVTQRVIVEDCLPLGQSFQSAAPAPSLVTTEVPAGAGIECGPRETYLRWDLGERVPNAAIDPIEVSVRVSPTAASGTYTNRVRVSATGDLSTPEQRSDEAQVKIDQPAGVKIDKVPLTPVSEVNRPEESNLDPLRWRIELANVQAPGALSDVDVIDVLPRSGERGSEFTGSLTFSDAAVDSGGDGVRILYTSASDPVQDPQDPSNAPGGSTAWCSEAAGGSVVIGAEASVCPASAEDVTAIRIVRPGDFASGDLVSVVVSLTPVGNAAGDSYVNRAFARVNGLVLPVGPVDAPETIIASAIGDYVWFDANGNGIQDDGELPAAGFPVALSGTDSSGNRVELTTRTDASGRYLFTGLQSGTYTVTFDPAGLRPGQSFTLQHQGDDDGLDSDGDPATGVAGPIELGANTEDLSVDQGIIAAPAEIVVSKTVQGPGPAGPYSFTATCTLNGVDYPLPAADARFTLSHGEQRTISVIAGVTCAVAEEDGRGATVAILDSDDRGSGGASDGVVSEVAGRATVHVTNTFTEPPAPPQPHEPGQPGGRSPEPGLPVTGGQALLGLSGVAVLLSAAGAALVLRRGRRAAE</sequence>
<dbReference type="Pfam" id="PF17210">
    <property type="entry name" value="SdrD_B"/>
    <property type="match status" value="1"/>
</dbReference>
<feature type="transmembrane region" description="Helical" evidence="5">
    <location>
        <begin position="1300"/>
        <end position="1320"/>
    </location>
</feature>
<evidence type="ECO:0000313" key="10">
    <source>
        <dbReference type="Proteomes" id="UP000238650"/>
    </source>
</evidence>
<reference evidence="9 10" key="1">
    <citation type="journal article" date="2017" name="New Microbes New Infect">
        <title>Genome sequence of 'Leucobacter massiliensis' sp. nov. isolated from human pharynx after travel to the 2014 Hajj.</title>
        <authorList>
            <person name="Leangapichart T."/>
            <person name="Gautret P."/>
            <person name="Nguyen T.T."/>
            <person name="Armstrong N."/>
            <person name="Rolain J.M."/>
        </authorList>
    </citation>
    <scope>NUCLEOTIDE SEQUENCE [LARGE SCALE GENOMIC DNA]</scope>
    <source>
        <strain evidence="9 10">122RC15</strain>
    </source>
</reference>
<evidence type="ECO:0000313" key="9">
    <source>
        <dbReference type="EMBL" id="PRI11034.1"/>
    </source>
</evidence>
<evidence type="ECO:0000256" key="4">
    <source>
        <dbReference type="SAM" id="MobiDB-lite"/>
    </source>
</evidence>
<keyword evidence="3 6" id="KW-0732">Signal</keyword>
<dbReference type="Proteomes" id="UP000238650">
    <property type="component" value="Unassembled WGS sequence"/>
</dbReference>
<proteinExistence type="predicted"/>
<dbReference type="Pfam" id="PF19407">
    <property type="entry name" value="DUF5979"/>
    <property type="match status" value="1"/>
</dbReference>
<dbReference type="SUPFAM" id="SSF117074">
    <property type="entry name" value="Hypothetical protein PA1324"/>
    <property type="match status" value="1"/>
</dbReference>
<feature type="chain" id="PRO_5015565844" evidence="6">
    <location>
        <begin position="49"/>
        <end position="1328"/>
    </location>
</feature>
<dbReference type="EMBL" id="MWZD01000017">
    <property type="protein sequence ID" value="PRI11034.1"/>
    <property type="molecule type" value="Genomic_DNA"/>
</dbReference>
<keyword evidence="5" id="KW-0812">Transmembrane</keyword>
<dbReference type="GO" id="GO:0005975">
    <property type="term" value="P:carbohydrate metabolic process"/>
    <property type="evidence" value="ECO:0007669"/>
    <property type="project" value="UniProtKB-ARBA"/>
</dbReference>
<dbReference type="InterPro" id="IPR046022">
    <property type="entry name" value="DUF5979"/>
</dbReference>
<accession>A0A2S9QN72</accession>
<feature type="region of interest" description="Disordered" evidence="4">
    <location>
        <begin position="1"/>
        <end position="20"/>
    </location>
</feature>